<feature type="compositionally biased region" description="Basic and acidic residues" evidence="1">
    <location>
        <begin position="46"/>
        <end position="72"/>
    </location>
</feature>
<reference evidence="2 3" key="1">
    <citation type="submission" date="2017-10" db="EMBL/GenBank/DDBJ databases">
        <title>Comparative genomics in systemic dimorphic fungi from Ajellomycetaceae.</title>
        <authorList>
            <person name="Munoz J.F."/>
            <person name="Mcewen J.G."/>
            <person name="Clay O.K."/>
            <person name="Cuomo C.A."/>
        </authorList>
    </citation>
    <scope>NUCLEOTIDE SEQUENCE [LARGE SCALE GENOMIC DNA]</scope>
    <source>
        <strain evidence="2 3">UAMH5409</strain>
    </source>
</reference>
<protein>
    <submittedName>
        <fullName evidence="2">Uncharacterized protein</fullName>
    </submittedName>
</protein>
<evidence type="ECO:0000256" key="1">
    <source>
        <dbReference type="SAM" id="MobiDB-lite"/>
    </source>
</evidence>
<evidence type="ECO:0000313" key="3">
    <source>
        <dbReference type="Proteomes" id="UP000223968"/>
    </source>
</evidence>
<evidence type="ECO:0000313" key="2">
    <source>
        <dbReference type="EMBL" id="PGH17482.1"/>
    </source>
</evidence>
<feature type="compositionally biased region" description="Basic and acidic residues" evidence="1">
    <location>
        <begin position="19"/>
        <end position="36"/>
    </location>
</feature>
<sequence>MPSKYNPKDLPNNCPFSRETSKEGPLSREGIADAARRLNPNSQLHYPDRTRKPHTVGEKNDFKRDNRSEVPRKGGVAYQRADGSRHVVVGSNFGKPYERETCYQQKSRGKDVTREVAKGKKALIFDVKK</sequence>
<dbReference type="OrthoDB" id="3250447at2759"/>
<gene>
    <name evidence="2" type="ORF">AJ79_01082</name>
</gene>
<organism evidence="2 3">
    <name type="scientific">Helicocarpus griseus UAMH5409</name>
    <dbReference type="NCBI Taxonomy" id="1447875"/>
    <lineage>
        <taxon>Eukaryota</taxon>
        <taxon>Fungi</taxon>
        <taxon>Dikarya</taxon>
        <taxon>Ascomycota</taxon>
        <taxon>Pezizomycotina</taxon>
        <taxon>Eurotiomycetes</taxon>
        <taxon>Eurotiomycetidae</taxon>
        <taxon>Onygenales</taxon>
        <taxon>Ajellomycetaceae</taxon>
        <taxon>Helicocarpus</taxon>
    </lineage>
</organism>
<keyword evidence="3" id="KW-1185">Reference proteome</keyword>
<dbReference type="Proteomes" id="UP000223968">
    <property type="component" value="Unassembled WGS sequence"/>
</dbReference>
<dbReference type="AlphaFoldDB" id="A0A2B7Y9E3"/>
<proteinExistence type="predicted"/>
<name>A0A2B7Y9E3_9EURO</name>
<dbReference type="STRING" id="1447875.A0A2B7Y9E3"/>
<dbReference type="EMBL" id="PDNB01000010">
    <property type="protein sequence ID" value="PGH17482.1"/>
    <property type="molecule type" value="Genomic_DNA"/>
</dbReference>
<accession>A0A2B7Y9E3</accession>
<comment type="caution">
    <text evidence="2">The sequence shown here is derived from an EMBL/GenBank/DDBJ whole genome shotgun (WGS) entry which is preliminary data.</text>
</comment>
<feature type="region of interest" description="Disordered" evidence="1">
    <location>
        <begin position="1"/>
        <end position="83"/>
    </location>
</feature>